<dbReference type="EMBL" id="DXGE01000031">
    <property type="protein sequence ID" value="HIW86261.1"/>
    <property type="molecule type" value="Genomic_DNA"/>
</dbReference>
<dbReference type="Gene3D" id="3.90.1720.10">
    <property type="entry name" value="endopeptidase domain like (from Nostoc punctiforme)"/>
    <property type="match status" value="1"/>
</dbReference>
<evidence type="ECO:0000313" key="2">
    <source>
        <dbReference type="EMBL" id="HIW86261.1"/>
    </source>
</evidence>
<protein>
    <recommendedName>
        <fullName evidence="1">Peptidase C51 domain-containing protein</fullName>
    </recommendedName>
</protein>
<reference evidence="2" key="1">
    <citation type="journal article" date="2021" name="PeerJ">
        <title>Extensive microbial diversity within the chicken gut microbiome revealed by metagenomics and culture.</title>
        <authorList>
            <person name="Gilroy R."/>
            <person name="Ravi A."/>
            <person name="Getino M."/>
            <person name="Pursley I."/>
            <person name="Horton D.L."/>
            <person name="Alikhan N.F."/>
            <person name="Baker D."/>
            <person name="Gharbi K."/>
            <person name="Hall N."/>
            <person name="Watson M."/>
            <person name="Adriaenssens E.M."/>
            <person name="Foster-Nyarko E."/>
            <person name="Jarju S."/>
            <person name="Secka A."/>
            <person name="Antonio M."/>
            <person name="Oren A."/>
            <person name="Chaudhuri R.R."/>
            <person name="La Ragione R."/>
            <person name="Hildebrand F."/>
            <person name="Pallen M.J."/>
        </authorList>
    </citation>
    <scope>NUCLEOTIDE SEQUENCE</scope>
    <source>
        <strain evidence="2">421</strain>
    </source>
</reference>
<dbReference type="AlphaFoldDB" id="A0A9D1RGQ4"/>
<dbReference type="Pfam" id="PF05257">
    <property type="entry name" value="CHAP"/>
    <property type="match status" value="1"/>
</dbReference>
<accession>A0A9D1RGQ4</accession>
<feature type="domain" description="Peptidase C51" evidence="1">
    <location>
        <begin position="188"/>
        <end position="282"/>
    </location>
</feature>
<comment type="caution">
    <text evidence="2">The sequence shown here is derived from an EMBL/GenBank/DDBJ whole genome shotgun (WGS) entry which is preliminary data.</text>
</comment>
<evidence type="ECO:0000259" key="1">
    <source>
        <dbReference type="Pfam" id="PF05257"/>
    </source>
</evidence>
<gene>
    <name evidence="2" type="ORF">IAA48_07180</name>
</gene>
<proteinExistence type="predicted"/>
<sequence>MNVIELVQNINNTVFETFQTVKDKQSSTNGEIASDYFEISQCVNKMNEIKNCLSGMTDLTLLNSSQGTTADAANACINELNNIKALFHQYVEILAKAVLSIKTQFQQSDAETAKIASAIGAISVITGSEVGNTSEEVGTVQVIGKGETWVNTRTDEELSAYDNALLNDGSTSVWGRYNKYYSGIRAGTVNCTWYTGKKCEANGFNLNYFHPGNGKDWYNGIQSTESYTATKYSGANCLNDLINSEGQPVTNIVISFPYSYQGGPYGHVLYIDQIVDGKVYYSDNGSPGVRKVKTIDSFLAGFKSAGNGSPIGCVHLEANE</sequence>
<evidence type="ECO:0000313" key="3">
    <source>
        <dbReference type="Proteomes" id="UP000824205"/>
    </source>
</evidence>
<organism evidence="2 3">
    <name type="scientific">Candidatus Eubacterium faecipullorum</name>
    <dbReference type="NCBI Taxonomy" id="2838571"/>
    <lineage>
        <taxon>Bacteria</taxon>
        <taxon>Bacillati</taxon>
        <taxon>Bacillota</taxon>
        <taxon>Clostridia</taxon>
        <taxon>Eubacteriales</taxon>
        <taxon>Eubacteriaceae</taxon>
        <taxon>Eubacterium</taxon>
    </lineage>
</organism>
<name>A0A9D1RGQ4_9FIRM</name>
<dbReference type="Proteomes" id="UP000824205">
    <property type="component" value="Unassembled WGS sequence"/>
</dbReference>
<dbReference type="InterPro" id="IPR007921">
    <property type="entry name" value="CHAP_dom"/>
</dbReference>
<reference evidence="2" key="2">
    <citation type="submission" date="2021-04" db="EMBL/GenBank/DDBJ databases">
        <authorList>
            <person name="Gilroy R."/>
        </authorList>
    </citation>
    <scope>NUCLEOTIDE SEQUENCE</scope>
    <source>
        <strain evidence="2">421</strain>
    </source>
</reference>